<proteinExistence type="predicted"/>
<accession>A0ABY6FHC4</accession>
<protein>
    <submittedName>
        <fullName evidence="2">Uncharacterized protein</fullName>
    </submittedName>
</protein>
<gene>
    <name evidence="2" type="ORF">K3169_04880</name>
</gene>
<dbReference type="RefSeq" id="WP_263270394.1">
    <property type="nucleotide sequence ID" value="NZ_CP081201.1"/>
</dbReference>
<dbReference type="Proteomes" id="UP001063228">
    <property type="component" value="Chromosome"/>
</dbReference>
<reference evidence="2" key="1">
    <citation type="submission" date="2021-08" db="EMBL/GenBank/DDBJ databases">
        <title>Complete genome sequence of Pseudomonas phytophila.</title>
        <authorList>
            <person name="Weir B.S."/>
            <person name="Templeton M.D."/>
            <person name="Arshed S."/>
            <person name="Andersen M.T."/>
            <person name="Jayaraman J."/>
        </authorList>
    </citation>
    <scope>NUCLEOTIDE SEQUENCE</scope>
    <source>
        <strain evidence="2">ICMP 23753</strain>
    </source>
</reference>
<evidence type="ECO:0000313" key="3">
    <source>
        <dbReference type="Proteomes" id="UP001063228"/>
    </source>
</evidence>
<name>A0ABY6FHC4_9PSED</name>
<organism evidence="2 3">
    <name type="scientific">Pseudomonas phytophila</name>
    <dbReference type="NCBI Taxonomy" id="2867264"/>
    <lineage>
        <taxon>Bacteria</taxon>
        <taxon>Pseudomonadati</taxon>
        <taxon>Pseudomonadota</taxon>
        <taxon>Gammaproteobacteria</taxon>
        <taxon>Pseudomonadales</taxon>
        <taxon>Pseudomonadaceae</taxon>
        <taxon>Pseudomonas</taxon>
    </lineage>
</organism>
<dbReference type="EMBL" id="CP081201">
    <property type="protein sequence ID" value="UXZ97244.1"/>
    <property type="molecule type" value="Genomic_DNA"/>
</dbReference>
<feature type="region of interest" description="Disordered" evidence="1">
    <location>
        <begin position="75"/>
        <end position="97"/>
    </location>
</feature>
<evidence type="ECO:0000313" key="2">
    <source>
        <dbReference type="EMBL" id="UXZ97244.1"/>
    </source>
</evidence>
<keyword evidence="3" id="KW-1185">Reference proteome</keyword>
<evidence type="ECO:0000256" key="1">
    <source>
        <dbReference type="SAM" id="MobiDB-lite"/>
    </source>
</evidence>
<sequence length="112" mass="12220">MSHRSYNFGVFLGTAVREIIRATRPAPMACVQTSPVLVALPKPVLTDAQVAEYSQTSAIARKGVDLDMWFKANTKESPLPSRKPRKRKAKPAIAAQKAADGMRFGPLNELIA</sequence>